<dbReference type="Proteomes" id="UP000275846">
    <property type="component" value="Unassembled WGS sequence"/>
</dbReference>
<dbReference type="WBParaSite" id="SSLN_0001641101-mRNA-1">
    <property type="protein sequence ID" value="SSLN_0001641101-mRNA-1"/>
    <property type="gene ID" value="SSLN_0001641101"/>
</dbReference>
<protein>
    <submittedName>
        <fullName evidence="3">Fimbrial protein</fullName>
    </submittedName>
</protein>
<evidence type="ECO:0000313" key="1">
    <source>
        <dbReference type="EMBL" id="VDM02194.1"/>
    </source>
</evidence>
<evidence type="ECO:0000313" key="2">
    <source>
        <dbReference type="Proteomes" id="UP000275846"/>
    </source>
</evidence>
<proteinExistence type="predicted"/>
<dbReference type="EMBL" id="UYSU01040318">
    <property type="protein sequence ID" value="VDM02194.1"/>
    <property type="molecule type" value="Genomic_DNA"/>
</dbReference>
<sequence length="68" mass="7147">MAFTDSESCARLHVEGNIAGSADLNLLINYSVDSEQPFADIPAGAEYLINNTESRSTSPGTCVNASLP</sequence>
<reference evidence="1 2" key="2">
    <citation type="submission" date="2018-11" db="EMBL/GenBank/DDBJ databases">
        <authorList>
            <consortium name="Pathogen Informatics"/>
        </authorList>
    </citation>
    <scope>NUCLEOTIDE SEQUENCE [LARGE SCALE GENOMIC DNA]</scope>
    <source>
        <strain evidence="1 2">NST_G2</strain>
    </source>
</reference>
<keyword evidence="2" id="KW-1185">Reference proteome</keyword>
<dbReference type="AlphaFoldDB" id="A0A183TH60"/>
<organism evidence="3">
    <name type="scientific">Schistocephalus solidus</name>
    <name type="common">Tapeworm</name>
    <dbReference type="NCBI Taxonomy" id="70667"/>
    <lineage>
        <taxon>Eukaryota</taxon>
        <taxon>Metazoa</taxon>
        <taxon>Spiralia</taxon>
        <taxon>Lophotrochozoa</taxon>
        <taxon>Platyhelminthes</taxon>
        <taxon>Cestoda</taxon>
        <taxon>Eucestoda</taxon>
        <taxon>Diphyllobothriidea</taxon>
        <taxon>Diphyllobothriidae</taxon>
        <taxon>Schistocephalus</taxon>
    </lineage>
</organism>
<accession>A0A183TH60</accession>
<name>A0A183TH60_SCHSO</name>
<evidence type="ECO:0000313" key="3">
    <source>
        <dbReference type="WBParaSite" id="SSLN_0001641101-mRNA-1"/>
    </source>
</evidence>
<reference evidence="3" key="1">
    <citation type="submission" date="2016-06" db="UniProtKB">
        <authorList>
            <consortium name="WormBaseParasite"/>
        </authorList>
    </citation>
    <scope>IDENTIFICATION</scope>
</reference>
<gene>
    <name evidence="1" type="ORF">SSLN_LOCUS15808</name>
</gene>